<evidence type="ECO:0000256" key="5">
    <source>
        <dbReference type="ARBA" id="ARBA00012029"/>
    </source>
</evidence>
<dbReference type="AlphaFoldDB" id="A0A9E2BG57"/>
<dbReference type="Pfam" id="PF08774">
    <property type="entry name" value="VRR_NUC"/>
    <property type="match status" value="1"/>
</dbReference>
<protein>
    <recommendedName>
        <fullName evidence="5">phosphodiesterase I</fullName>
        <ecNumber evidence="5">3.1.4.1</ecNumber>
    </recommendedName>
</protein>
<evidence type="ECO:0000256" key="2">
    <source>
        <dbReference type="ARBA" id="ARBA00001936"/>
    </source>
</evidence>
<comment type="catalytic activity">
    <reaction evidence="1">
        <text>Hydrolytically removes 5'-nucleotides successively from the 3'-hydroxy termini of 3'-hydroxy-terminated oligonucleotides.</text>
        <dbReference type="EC" id="3.1.4.1"/>
    </reaction>
</comment>
<comment type="similarity">
    <text evidence="4">Belongs to the FAN1 family.</text>
</comment>
<evidence type="ECO:0000313" key="13">
    <source>
        <dbReference type="Proteomes" id="UP000811545"/>
    </source>
</evidence>
<evidence type="ECO:0000256" key="8">
    <source>
        <dbReference type="ARBA" id="ARBA00022801"/>
    </source>
</evidence>
<dbReference type="GO" id="GO:0004528">
    <property type="term" value="F:phosphodiesterase I activity"/>
    <property type="evidence" value="ECO:0007669"/>
    <property type="project" value="UniProtKB-EC"/>
</dbReference>
<evidence type="ECO:0000256" key="4">
    <source>
        <dbReference type="ARBA" id="ARBA00005533"/>
    </source>
</evidence>
<keyword evidence="8" id="KW-0378">Hydrolase</keyword>
<comment type="caution">
    <text evidence="12">The sequence shown here is derived from an EMBL/GenBank/DDBJ whole genome shotgun (WGS) entry which is preliminary data.</text>
</comment>
<dbReference type="Gene3D" id="1.25.40.10">
    <property type="entry name" value="Tetratricopeptide repeat domain"/>
    <property type="match status" value="1"/>
</dbReference>
<dbReference type="InterPro" id="IPR014883">
    <property type="entry name" value="VRR_NUC"/>
</dbReference>
<gene>
    <name evidence="12" type="ORF">DDT42_00854</name>
</gene>
<dbReference type="GO" id="GO:0070336">
    <property type="term" value="F:flap-structured DNA binding"/>
    <property type="evidence" value="ECO:0007669"/>
    <property type="project" value="TreeGrafter"/>
</dbReference>
<comment type="cofactor">
    <cofactor evidence="2">
        <name>Mn(2+)</name>
        <dbReference type="ChEBI" id="CHEBI:29035"/>
    </cofactor>
</comment>
<dbReference type="PANTHER" id="PTHR15749">
    <property type="entry name" value="FANCONI-ASSOCIATED NUCLEASE 1"/>
    <property type="match status" value="1"/>
</dbReference>
<feature type="domain" description="VRR-NUC" evidence="11">
    <location>
        <begin position="259"/>
        <end position="352"/>
    </location>
</feature>
<evidence type="ECO:0000256" key="6">
    <source>
        <dbReference type="ARBA" id="ARBA00022722"/>
    </source>
</evidence>
<keyword evidence="7" id="KW-0479">Metal-binding</keyword>
<evidence type="ECO:0000256" key="7">
    <source>
        <dbReference type="ARBA" id="ARBA00022723"/>
    </source>
</evidence>
<dbReference type="InterPro" id="IPR011856">
    <property type="entry name" value="tRNA_endonuc-like_dom_sf"/>
</dbReference>
<dbReference type="EC" id="3.1.4.1" evidence="5"/>
<keyword evidence="10" id="KW-0464">Manganese</keyword>
<dbReference type="SMART" id="SM00990">
    <property type="entry name" value="VRR_NUC"/>
    <property type="match status" value="1"/>
</dbReference>
<evidence type="ECO:0000313" key="12">
    <source>
        <dbReference type="EMBL" id="MBT9144993.1"/>
    </source>
</evidence>
<dbReference type="PANTHER" id="PTHR15749:SF4">
    <property type="entry name" value="FANCONI-ASSOCIATED NUCLEASE 1"/>
    <property type="match status" value="1"/>
</dbReference>
<reference evidence="12 13" key="1">
    <citation type="journal article" date="2021" name="bioRxiv">
        <title>Unique metabolic strategies in Hadean analogues reveal hints for primordial physiology.</title>
        <authorList>
            <person name="Nobu M.K."/>
            <person name="Nakai R."/>
            <person name="Tamazawa S."/>
            <person name="Mori H."/>
            <person name="Toyoda A."/>
            <person name="Ijiri A."/>
            <person name="Suzuki S."/>
            <person name="Kurokawa K."/>
            <person name="Kamagata Y."/>
            <person name="Tamaki H."/>
        </authorList>
    </citation>
    <scope>NUCLEOTIDE SEQUENCE [LARGE SCALE GENOMIC DNA]</scope>
    <source>
        <strain evidence="12">BS525</strain>
    </source>
</reference>
<accession>A0A9E2BG57</accession>
<name>A0A9E2BG57_PSYF1</name>
<dbReference type="Gene3D" id="3.40.1350.10">
    <property type="match status" value="1"/>
</dbReference>
<dbReference type="GO" id="GO:0017108">
    <property type="term" value="F:5'-flap endonuclease activity"/>
    <property type="evidence" value="ECO:0007669"/>
    <property type="project" value="TreeGrafter"/>
</dbReference>
<keyword evidence="6" id="KW-0540">Nuclease</keyword>
<proteinExistence type="inferred from homology"/>
<sequence>MEIVNSVLRLRTWGGRKDFYQVRSEGKILERNNEYEKAIKLYKEFIVEMEDEYHEYDHYFNKKLAIVYEKLKRYREAISICGKSLSDPKITDVIEISFYKRMEKLHKKAKLEFISKDIIPKFRTVNIERLMINKGKQLVFLGKSGSELSVEEVALEYYQSEEGGRWDGFWGERIHFFLQGAMDKHFWDIFSDYLTRGIRARVQADILKIKSKNLCKLIMDGIKGCYRGDLAIIQNRMDTLKRINPAWTIFKEDVEKIISEYNRYFHEILEYAPTVIKSLTKKQLAGVISRKAAIYISRGIPDLFLFKGLEGYIEHKFVEVKSQHDKLSDYQLAWIKFLQKNGMNVELCQVNARIAI</sequence>
<dbReference type="InterPro" id="IPR011990">
    <property type="entry name" value="TPR-like_helical_dom_sf"/>
</dbReference>
<evidence type="ECO:0000256" key="10">
    <source>
        <dbReference type="ARBA" id="ARBA00023211"/>
    </source>
</evidence>
<dbReference type="GO" id="GO:0008409">
    <property type="term" value="F:5'-3' exonuclease activity"/>
    <property type="evidence" value="ECO:0007669"/>
    <property type="project" value="TreeGrafter"/>
</dbReference>
<dbReference type="EMBL" id="QLTW01000037">
    <property type="protein sequence ID" value="MBT9144993.1"/>
    <property type="molecule type" value="Genomic_DNA"/>
</dbReference>
<comment type="cofactor">
    <cofactor evidence="3">
        <name>Mg(2+)</name>
        <dbReference type="ChEBI" id="CHEBI:18420"/>
    </cofactor>
</comment>
<evidence type="ECO:0000256" key="1">
    <source>
        <dbReference type="ARBA" id="ARBA00000983"/>
    </source>
</evidence>
<dbReference type="GO" id="GO:0036297">
    <property type="term" value="P:interstrand cross-link repair"/>
    <property type="evidence" value="ECO:0007669"/>
    <property type="project" value="InterPro"/>
</dbReference>
<evidence type="ECO:0000256" key="3">
    <source>
        <dbReference type="ARBA" id="ARBA00001946"/>
    </source>
</evidence>
<keyword evidence="9" id="KW-0460">Magnesium</keyword>
<evidence type="ECO:0000256" key="9">
    <source>
        <dbReference type="ARBA" id="ARBA00022842"/>
    </source>
</evidence>
<dbReference type="Proteomes" id="UP000811545">
    <property type="component" value="Unassembled WGS sequence"/>
</dbReference>
<dbReference type="SUPFAM" id="SSF48452">
    <property type="entry name" value="TPR-like"/>
    <property type="match status" value="1"/>
</dbReference>
<evidence type="ECO:0000259" key="11">
    <source>
        <dbReference type="SMART" id="SM00990"/>
    </source>
</evidence>
<organism evidence="12 13">
    <name type="scientific">Psychracetigena formicireducens</name>
    <dbReference type="NCBI Taxonomy" id="2986056"/>
    <lineage>
        <taxon>Bacteria</taxon>
        <taxon>Bacillati</taxon>
        <taxon>Candidatus Lithacetigenota</taxon>
        <taxon>Candidatus Psychracetigena</taxon>
    </lineage>
</organism>
<dbReference type="InterPro" id="IPR033315">
    <property type="entry name" value="Fan1-like"/>
</dbReference>